<dbReference type="EMBL" id="BPQQ01000084">
    <property type="protein sequence ID" value="GJE03609.1"/>
    <property type="molecule type" value="Genomic_DNA"/>
</dbReference>
<keyword evidence="5 6" id="KW-0472">Membrane</keyword>
<feature type="transmembrane region" description="Helical" evidence="6">
    <location>
        <begin position="80"/>
        <end position="102"/>
    </location>
</feature>
<dbReference type="InterPro" id="IPR001851">
    <property type="entry name" value="ABC_transp_permease"/>
</dbReference>
<evidence type="ECO:0000256" key="5">
    <source>
        <dbReference type="ARBA" id="ARBA00023136"/>
    </source>
</evidence>
<dbReference type="Pfam" id="PF02653">
    <property type="entry name" value="BPD_transp_2"/>
    <property type="match status" value="1"/>
</dbReference>
<dbReference type="PANTHER" id="PTHR30482">
    <property type="entry name" value="HIGH-AFFINITY BRANCHED-CHAIN AMINO ACID TRANSPORT SYSTEM PERMEASE"/>
    <property type="match status" value="1"/>
</dbReference>
<dbReference type="PANTHER" id="PTHR30482:SF10">
    <property type="entry name" value="HIGH-AFFINITY BRANCHED-CHAIN AMINO ACID TRANSPORT PROTEIN BRAE"/>
    <property type="match status" value="1"/>
</dbReference>
<feature type="transmembrane region" description="Helical" evidence="6">
    <location>
        <begin position="203"/>
        <end position="223"/>
    </location>
</feature>
<dbReference type="Proteomes" id="UP001055153">
    <property type="component" value="Unassembled WGS sequence"/>
</dbReference>
<feature type="transmembrane region" description="Helical" evidence="6">
    <location>
        <begin position="109"/>
        <end position="129"/>
    </location>
</feature>
<accession>A0ABQ4SPC6</accession>
<reference evidence="7" key="2">
    <citation type="submission" date="2021-08" db="EMBL/GenBank/DDBJ databases">
        <authorList>
            <person name="Tani A."/>
            <person name="Ola A."/>
            <person name="Ogura Y."/>
            <person name="Katsura K."/>
            <person name="Hayashi T."/>
        </authorList>
    </citation>
    <scope>NUCLEOTIDE SEQUENCE</scope>
    <source>
        <strain evidence="7">DSM 17168</strain>
    </source>
</reference>
<name>A0ABQ4SPC6_9HYPH</name>
<dbReference type="RefSeq" id="WP_238240996.1">
    <property type="nucleotide sequence ID" value="NZ_BPQQ01000084.1"/>
</dbReference>
<keyword evidence="3 6" id="KW-0812">Transmembrane</keyword>
<sequence length="317" mass="33287">MSGKRQLILATVLLIAALAAPAFVGNYWLRVLTTVFMFGVVAQGLNVIVGFAGYHAFGNSVFFGIGAYATGIGMTLGLPVWVAIPVAVAAAALIAAVLGWPFLRLRGHYFAIATVALNAAATEVIINIGGVTGGAQGLPLPFSSLPPTLLYRIIYFAMLATLVLATAIVFWLSRSRLGYALRALRDSESGAEVMGVDTVKAKILAWTISAAMTGSAGGLWAYWLTFIEVGTAFDISISVRGYIMMLLGGMGTVIGPVIGAALFQLVGDAIWSHFSGIHNLLLGALVMAVVLLVPQGVLDSLSRLRPPARRPRRAAEA</sequence>
<feature type="transmembrane region" description="Helical" evidence="6">
    <location>
        <begin position="29"/>
        <end position="49"/>
    </location>
</feature>
<organism evidence="7 8">
    <name type="scientific">Methylobacterium isbiliense</name>
    <dbReference type="NCBI Taxonomy" id="315478"/>
    <lineage>
        <taxon>Bacteria</taxon>
        <taxon>Pseudomonadati</taxon>
        <taxon>Pseudomonadota</taxon>
        <taxon>Alphaproteobacteria</taxon>
        <taxon>Hyphomicrobiales</taxon>
        <taxon>Methylobacteriaceae</taxon>
        <taxon>Methylobacterium</taxon>
    </lineage>
</organism>
<evidence type="ECO:0000313" key="7">
    <source>
        <dbReference type="EMBL" id="GJE03609.1"/>
    </source>
</evidence>
<comment type="subcellular location">
    <subcellularLocation>
        <location evidence="1">Cell membrane</location>
        <topology evidence="1">Multi-pass membrane protein</topology>
    </subcellularLocation>
</comment>
<feature type="transmembrane region" description="Helical" evidence="6">
    <location>
        <begin position="243"/>
        <end position="265"/>
    </location>
</feature>
<gene>
    <name evidence="7" type="ORF">GMJLKIPL_5566</name>
</gene>
<reference evidence="7" key="1">
    <citation type="journal article" date="2021" name="Front. Microbiol.">
        <title>Comprehensive Comparative Genomics and Phenotyping of Methylobacterium Species.</title>
        <authorList>
            <person name="Alessa O."/>
            <person name="Ogura Y."/>
            <person name="Fujitani Y."/>
            <person name="Takami H."/>
            <person name="Hayashi T."/>
            <person name="Sahin N."/>
            <person name="Tani A."/>
        </authorList>
    </citation>
    <scope>NUCLEOTIDE SEQUENCE</scope>
    <source>
        <strain evidence="7">DSM 17168</strain>
    </source>
</reference>
<comment type="caution">
    <text evidence="7">The sequence shown here is derived from an EMBL/GenBank/DDBJ whole genome shotgun (WGS) entry which is preliminary data.</text>
</comment>
<evidence type="ECO:0000256" key="3">
    <source>
        <dbReference type="ARBA" id="ARBA00022692"/>
    </source>
</evidence>
<evidence type="ECO:0000313" key="8">
    <source>
        <dbReference type="Proteomes" id="UP001055153"/>
    </source>
</evidence>
<evidence type="ECO:0008006" key="9">
    <source>
        <dbReference type="Google" id="ProtNLM"/>
    </source>
</evidence>
<feature type="transmembrane region" description="Helical" evidence="6">
    <location>
        <begin position="277"/>
        <end position="297"/>
    </location>
</feature>
<evidence type="ECO:0000256" key="6">
    <source>
        <dbReference type="SAM" id="Phobius"/>
    </source>
</evidence>
<feature type="transmembrane region" description="Helical" evidence="6">
    <location>
        <begin position="56"/>
        <end position="74"/>
    </location>
</feature>
<keyword evidence="2" id="KW-1003">Cell membrane</keyword>
<evidence type="ECO:0000256" key="1">
    <source>
        <dbReference type="ARBA" id="ARBA00004651"/>
    </source>
</evidence>
<keyword evidence="8" id="KW-1185">Reference proteome</keyword>
<proteinExistence type="predicted"/>
<keyword evidence="4 6" id="KW-1133">Transmembrane helix</keyword>
<dbReference type="InterPro" id="IPR043428">
    <property type="entry name" value="LivM-like"/>
</dbReference>
<dbReference type="CDD" id="cd06581">
    <property type="entry name" value="TM_PBP1_LivM_like"/>
    <property type="match status" value="1"/>
</dbReference>
<feature type="transmembrane region" description="Helical" evidence="6">
    <location>
        <begin position="149"/>
        <end position="172"/>
    </location>
</feature>
<evidence type="ECO:0000256" key="2">
    <source>
        <dbReference type="ARBA" id="ARBA00022475"/>
    </source>
</evidence>
<evidence type="ECO:0000256" key="4">
    <source>
        <dbReference type="ARBA" id="ARBA00022989"/>
    </source>
</evidence>
<protein>
    <recommendedName>
        <fullName evidence="9">Branched-chain amino acid ABC transporter permease</fullName>
    </recommendedName>
</protein>